<dbReference type="SUPFAM" id="SSF160246">
    <property type="entry name" value="EspE N-terminal domain-like"/>
    <property type="match status" value="1"/>
</dbReference>
<organism evidence="6 7">
    <name type="scientific">Candidatus Collierbacteria bacterium GW2011_GWC2_43_12</name>
    <dbReference type="NCBI Taxonomy" id="1618390"/>
    <lineage>
        <taxon>Bacteria</taxon>
        <taxon>Candidatus Collieribacteriota</taxon>
    </lineage>
</organism>
<accession>A0A0G1D4H3</accession>
<name>A0A0G1D4H3_9BACT</name>
<dbReference type="Pfam" id="PF00437">
    <property type="entry name" value="T2SSE"/>
    <property type="match status" value="1"/>
</dbReference>
<dbReference type="Pfam" id="PF05157">
    <property type="entry name" value="MshEN"/>
    <property type="match status" value="1"/>
</dbReference>
<dbReference type="FunFam" id="3.40.50.300:FF:000398">
    <property type="entry name" value="Type IV pilus assembly ATPase PilB"/>
    <property type="match status" value="1"/>
</dbReference>
<dbReference type="Gene3D" id="3.40.50.300">
    <property type="entry name" value="P-loop containing nucleotide triphosphate hydrolases"/>
    <property type="match status" value="1"/>
</dbReference>
<dbReference type="CDD" id="cd01129">
    <property type="entry name" value="PulE-GspE-like"/>
    <property type="match status" value="1"/>
</dbReference>
<reference evidence="6 7" key="1">
    <citation type="journal article" date="2015" name="Nature">
        <title>rRNA introns, odd ribosomes, and small enigmatic genomes across a large radiation of phyla.</title>
        <authorList>
            <person name="Brown C.T."/>
            <person name="Hug L.A."/>
            <person name="Thomas B.C."/>
            <person name="Sharon I."/>
            <person name="Castelle C.J."/>
            <person name="Singh A."/>
            <person name="Wilkins M.J."/>
            <person name="Williams K.H."/>
            <person name="Banfield J.F."/>
        </authorList>
    </citation>
    <scope>NUCLEOTIDE SEQUENCE [LARGE SCALE GENOMIC DNA]</scope>
</reference>
<dbReference type="InterPro" id="IPR037257">
    <property type="entry name" value="T2SS_E_N_sf"/>
</dbReference>
<dbReference type="InterPro" id="IPR007831">
    <property type="entry name" value="T2SS_GspE_N"/>
</dbReference>
<dbReference type="PANTHER" id="PTHR30258">
    <property type="entry name" value="TYPE II SECRETION SYSTEM PROTEIN GSPE-RELATED"/>
    <property type="match status" value="1"/>
</dbReference>
<feature type="domain" description="Bacterial type II secretion system protein E" evidence="4">
    <location>
        <begin position="197"/>
        <end position="595"/>
    </location>
</feature>
<comment type="caution">
    <text evidence="6">The sequence shown here is derived from an EMBL/GenBank/DDBJ whole genome shotgun (WGS) entry which is preliminary data.</text>
</comment>
<dbReference type="InterPro" id="IPR027417">
    <property type="entry name" value="P-loop_NTPase"/>
</dbReference>
<protein>
    <submittedName>
        <fullName evidence="6">Type II secretion system protein E</fullName>
    </submittedName>
</protein>
<evidence type="ECO:0000256" key="3">
    <source>
        <dbReference type="ARBA" id="ARBA00022840"/>
    </source>
</evidence>
<evidence type="ECO:0000256" key="1">
    <source>
        <dbReference type="ARBA" id="ARBA00006611"/>
    </source>
</evidence>
<dbReference type="GO" id="GO:0005886">
    <property type="term" value="C:plasma membrane"/>
    <property type="evidence" value="ECO:0007669"/>
    <property type="project" value="TreeGrafter"/>
</dbReference>
<dbReference type="PANTHER" id="PTHR30258:SF2">
    <property type="entry name" value="COMG OPERON PROTEIN 1"/>
    <property type="match status" value="1"/>
</dbReference>
<evidence type="ECO:0000313" key="6">
    <source>
        <dbReference type="EMBL" id="KKS92599.1"/>
    </source>
</evidence>
<dbReference type="Gene3D" id="3.30.300.160">
    <property type="entry name" value="Type II secretion system, protein E, N-terminal domain"/>
    <property type="match status" value="1"/>
</dbReference>
<dbReference type="GO" id="GO:0005524">
    <property type="term" value="F:ATP binding"/>
    <property type="evidence" value="ECO:0007669"/>
    <property type="project" value="UniProtKB-KW"/>
</dbReference>
<dbReference type="EMBL" id="LCFK01000042">
    <property type="protein sequence ID" value="KKS92599.1"/>
    <property type="molecule type" value="Genomic_DNA"/>
</dbReference>
<comment type="similarity">
    <text evidence="1">Belongs to the GSP E family.</text>
</comment>
<evidence type="ECO:0000256" key="2">
    <source>
        <dbReference type="ARBA" id="ARBA00022741"/>
    </source>
</evidence>
<dbReference type="PATRIC" id="fig|1618390.3.peg.751"/>
<dbReference type="Proteomes" id="UP000033980">
    <property type="component" value="Unassembled WGS sequence"/>
</dbReference>
<dbReference type="SUPFAM" id="SSF52540">
    <property type="entry name" value="P-loop containing nucleoside triphosphate hydrolases"/>
    <property type="match status" value="1"/>
</dbReference>
<evidence type="ECO:0000313" key="7">
    <source>
        <dbReference type="Proteomes" id="UP000033980"/>
    </source>
</evidence>
<evidence type="ECO:0000259" key="5">
    <source>
        <dbReference type="Pfam" id="PF05157"/>
    </source>
</evidence>
<dbReference type="Gene3D" id="3.30.450.90">
    <property type="match status" value="1"/>
</dbReference>
<dbReference type="AlphaFoldDB" id="A0A0G1D4H3"/>
<dbReference type="GO" id="GO:0016887">
    <property type="term" value="F:ATP hydrolysis activity"/>
    <property type="evidence" value="ECO:0007669"/>
    <property type="project" value="TreeGrafter"/>
</dbReference>
<feature type="domain" description="Type II secretion system protein GspE N-terminal" evidence="5">
    <location>
        <begin position="73"/>
        <end position="161"/>
    </location>
</feature>
<keyword evidence="2" id="KW-0547">Nucleotide-binding</keyword>
<evidence type="ECO:0000259" key="4">
    <source>
        <dbReference type="Pfam" id="PF00437"/>
    </source>
</evidence>
<proteinExistence type="inferred from homology"/>
<keyword evidence="3" id="KW-0067">ATP-binding</keyword>
<sequence>MDYQEKALLDFLLSSGRLDPGKVDTLKVEAMTSGKSLTDLLEAMTSGKSLTDLLLSKRIITEEDLAQSRAKVLNIPYFSEPKITVSPELLALVSVDLARNYQVVPLELDKGAGVLSLIMEKPEDLSIVDFFQKRTGYKIKSYLTSKSNLDSLISNIYSQSLSGEISGVLKRGKEASDDTGVRLVTSDTISQIIKEPKIVEIVRKVLEHAIRLRASDIHIEPEENITRVRYRIDGILEEKLTLDKDYHAALVSRIKILAGMKIDERRIPQDGRFNFTSEFGEVDLRISSLPTVNGEKIVMRLLKKSGRVPTLSELGIRAKALATLEEAIRIPHGIILSTGPTGSGKTTTLYSLLTMINTPRVNIVTLEDPVEYQMSGVNQVQVNPQAGLTFASGLRSFLRQDPNIIMVGEIRDEETAQLAIQASLTGHLVFSTVHTSSAAGALPRLLDMGAEPFLLASSMTAVIGQRVLRTICENCKQPYVPEAAVVQDIQNILGKLLDGWIKSNQQKAEIAKKNGVPFMLYKGAGCDKCGDTGYLGRIGIFEVLRVSEKIARHILERADATTIEKIAMEDGMIIMKQDGYLKVLDGISTLEEVIRVAQV</sequence>
<gene>
    <name evidence="6" type="ORF">UV68_C0042G0004</name>
</gene>
<dbReference type="InterPro" id="IPR001482">
    <property type="entry name" value="T2SS/T4SS_dom"/>
</dbReference>